<protein>
    <submittedName>
        <fullName evidence="2">Uncharacterized protein</fullName>
    </submittedName>
</protein>
<name>A0ABW5DFY5_9HYPH</name>
<keyword evidence="3" id="KW-1185">Reference proteome</keyword>
<evidence type="ECO:0000256" key="1">
    <source>
        <dbReference type="SAM" id="MobiDB-lite"/>
    </source>
</evidence>
<dbReference type="RefSeq" id="WP_345099270.1">
    <property type="nucleotide sequence ID" value="NZ_BAABGS010000039.1"/>
</dbReference>
<evidence type="ECO:0000313" key="2">
    <source>
        <dbReference type="EMBL" id="MFD2259827.1"/>
    </source>
</evidence>
<feature type="compositionally biased region" description="Basic residues" evidence="1">
    <location>
        <begin position="12"/>
        <end position="27"/>
    </location>
</feature>
<proteinExistence type="predicted"/>
<sequence>MMAGRRESERLRKQRQRQSAYRKKMKAERRPSRDDIARVLLHAAIKKAWRWKHEKRERMLSWVVNTILEGLIAQGFDPKASAEAIEDLIDKYTRNRWEFRQKVHLLWPVADDGSETSTASASGAQD</sequence>
<feature type="compositionally biased region" description="Basic and acidic residues" evidence="1">
    <location>
        <begin position="1"/>
        <end position="11"/>
    </location>
</feature>
<comment type="caution">
    <text evidence="2">The sequence shown here is derived from an EMBL/GenBank/DDBJ whole genome shotgun (WGS) entry which is preliminary data.</text>
</comment>
<evidence type="ECO:0000313" key="3">
    <source>
        <dbReference type="Proteomes" id="UP001597373"/>
    </source>
</evidence>
<dbReference type="EMBL" id="JBHUIR010000027">
    <property type="protein sequence ID" value="MFD2259827.1"/>
    <property type="molecule type" value="Genomic_DNA"/>
</dbReference>
<reference evidence="3" key="1">
    <citation type="journal article" date="2019" name="Int. J. Syst. Evol. Microbiol.">
        <title>The Global Catalogue of Microorganisms (GCM) 10K type strain sequencing project: providing services to taxonomists for standard genome sequencing and annotation.</title>
        <authorList>
            <consortium name="The Broad Institute Genomics Platform"/>
            <consortium name="The Broad Institute Genome Sequencing Center for Infectious Disease"/>
            <person name="Wu L."/>
            <person name="Ma J."/>
        </authorList>
    </citation>
    <scope>NUCLEOTIDE SEQUENCE [LARGE SCALE GENOMIC DNA]</scope>
    <source>
        <strain evidence="3">KCTC 23707</strain>
    </source>
</reference>
<dbReference type="Proteomes" id="UP001597373">
    <property type="component" value="Unassembled WGS sequence"/>
</dbReference>
<organism evidence="2 3">
    <name type="scientific">Chelativorans composti</name>
    <dbReference type="NCBI Taxonomy" id="768533"/>
    <lineage>
        <taxon>Bacteria</taxon>
        <taxon>Pseudomonadati</taxon>
        <taxon>Pseudomonadota</taxon>
        <taxon>Alphaproteobacteria</taxon>
        <taxon>Hyphomicrobiales</taxon>
        <taxon>Phyllobacteriaceae</taxon>
        <taxon>Chelativorans</taxon>
    </lineage>
</organism>
<accession>A0ABW5DFY5</accession>
<feature type="region of interest" description="Disordered" evidence="1">
    <location>
        <begin position="1"/>
        <end position="32"/>
    </location>
</feature>
<gene>
    <name evidence="2" type="ORF">ACFSMZ_08615</name>
</gene>